<dbReference type="Pfam" id="PF20243">
    <property type="entry name" value="MbnP"/>
    <property type="match status" value="1"/>
</dbReference>
<feature type="domain" description="Copper-binding protein MbnP-like" evidence="1">
    <location>
        <begin position="21"/>
        <end position="209"/>
    </location>
</feature>
<dbReference type="EMBL" id="JABSNO010000006">
    <property type="protein sequence ID" value="NRS92105.1"/>
    <property type="molecule type" value="Genomic_DNA"/>
</dbReference>
<reference evidence="2" key="1">
    <citation type="submission" date="2020-05" db="EMBL/GenBank/DDBJ databases">
        <title>Genomic Encyclopedia of Type Strains, Phase IV (KMG-V): Genome sequencing to study the core and pangenomes of soil and plant-associated prokaryotes.</title>
        <authorList>
            <person name="Whitman W."/>
        </authorList>
    </citation>
    <scope>NUCLEOTIDE SEQUENCE</scope>
    <source>
        <strain evidence="2">16F</strain>
    </source>
</reference>
<keyword evidence="3" id="KW-1185">Reference proteome</keyword>
<accession>A0A8J8G7H9</accession>
<proteinExistence type="predicted"/>
<sequence>MKNFFTLIFVLIFQNLYFGQNTDVEFHLKFNEKDIAFGETYISKKKDTLSFETLRFYISSFQIIYKNDEVFSEKDSYHLIDQSDKESLIFKIPVNSKKEIKAIKFNIGVDSLASVSGAMSGDLDATKGMYWAWQSGFINMKIEGISKSANTRKNKFHLHVGGYLAPNYAMRTIELKVEKGQVKNNIIHINADFSKLFENISLSKTNSVMIPGEEAMKIADYSTKIFSIP</sequence>
<evidence type="ECO:0000313" key="3">
    <source>
        <dbReference type="Proteomes" id="UP000610746"/>
    </source>
</evidence>
<dbReference type="RefSeq" id="WP_173778715.1">
    <property type="nucleotide sequence ID" value="NZ_JABSNO010000006.1"/>
</dbReference>
<comment type="caution">
    <text evidence="2">The sequence shown here is derived from an EMBL/GenBank/DDBJ whole genome shotgun (WGS) entry which is preliminary data.</text>
</comment>
<protein>
    <recommendedName>
        <fullName evidence="1">Copper-binding protein MbnP-like domain-containing protein</fullName>
    </recommendedName>
</protein>
<organism evidence="2 3">
    <name type="scientific">Frigoriflavimonas asaccharolytica</name>
    <dbReference type="NCBI Taxonomy" id="2735899"/>
    <lineage>
        <taxon>Bacteria</taxon>
        <taxon>Pseudomonadati</taxon>
        <taxon>Bacteroidota</taxon>
        <taxon>Flavobacteriia</taxon>
        <taxon>Flavobacteriales</taxon>
        <taxon>Weeksellaceae</taxon>
        <taxon>Frigoriflavimonas</taxon>
    </lineage>
</organism>
<dbReference type="InterPro" id="IPR046863">
    <property type="entry name" value="MbnP-like_dom"/>
</dbReference>
<name>A0A8J8G7H9_9FLAO</name>
<evidence type="ECO:0000259" key="1">
    <source>
        <dbReference type="Pfam" id="PF20243"/>
    </source>
</evidence>
<dbReference type="Proteomes" id="UP000610746">
    <property type="component" value="Unassembled WGS sequence"/>
</dbReference>
<gene>
    <name evidence="2" type="ORF">HNQ03_001172</name>
</gene>
<dbReference type="AlphaFoldDB" id="A0A8J8G7H9"/>
<evidence type="ECO:0000313" key="2">
    <source>
        <dbReference type="EMBL" id="NRS92105.1"/>
    </source>
</evidence>